<protein>
    <recommendedName>
        <fullName evidence="4">Tetratricopeptide repeat family protein</fullName>
    </recommendedName>
</protein>
<sequence length="404" mass="43944">MDVTTAAAHYADATRHYHQGNLHRARDIAEQTLLSLSSLPADAESPPTDGDGSCIGSSLPAAAPRDASLQRRRHHLFANILLLLSTIYAAVGDYAEAQRLLSTCEGYLKEHCLHTKRGGRCSGTEAANEGGETACRDLDEGLAGVAYNKAVLQLEMMHHTGSPAVTRSNDRAALPSAAWTSVLPSLPPSATLSPVLPTQDEEQRRQTIAAEALEKYLYDARDKLSHTLGSQRCLLADVYHSCGVCQYYLKDYVAALDAWQQSMAIRVHVRSDRLREQGSEGSQDAFSSGVEELKTALTLEHIAHVYQLVEGKAADAMKIYDTVAATRERYLGPAHPLYARTLLEKAVLASGLGRAKLARALLDACHGICTRSNSECSQEFSREVQRWSEYVGFPIVTVGRDAAP</sequence>
<dbReference type="AlphaFoldDB" id="A0A0N1PBN7"/>
<evidence type="ECO:0000313" key="2">
    <source>
        <dbReference type="EMBL" id="KPI87204.1"/>
    </source>
</evidence>
<evidence type="ECO:0000256" key="1">
    <source>
        <dbReference type="SAM" id="Phobius"/>
    </source>
</evidence>
<dbReference type="OMA" id="IGVCHYE"/>
<dbReference type="InterPro" id="IPR011990">
    <property type="entry name" value="TPR-like_helical_dom_sf"/>
</dbReference>
<dbReference type="Proteomes" id="UP000038009">
    <property type="component" value="Unassembled WGS sequence"/>
</dbReference>
<name>A0A0N1PBN7_LEPSE</name>
<evidence type="ECO:0008006" key="4">
    <source>
        <dbReference type="Google" id="ProtNLM"/>
    </source>
</evidence>
<dbReference type="EMBL" id="LJSK01000098">
    <property type="protein sequence ID" value="KPI87204.1"/>
    <property type="molecule type" value="Genomic_DNA"/>
</dbReference>
<keyword evidence="1" id="KW-0812">Transmembrane</keyword>
<feature type="transmembrane region" description="Helical" evidence="1">
    <location>
        <begin position="76"/>
        <end position="95"/>
    </location>
</feature>
<keyword evidence="3" id="KW-1185">Reference proteome</keyword>
<organism evidence="2 3">
    <name type="scientific">Leptomonas seymouri</name>
    <dbReference type="NCBI Taxonomy" id="5684"/>
    <lineage>
        <taxon>Eukaryota</taxon>
        <taxon>Discoba</taxon>
        <taxon>Euglenozoa</taxon>
        <taxon>Kinetoplastea</taxon>
        <taxon>Metakinetoplastina</taxon>
        <taxon>Trypanosomatida</taxon>
        <taxon>Trypanosomatidae</taxon>
        <taxon>Leishmaniinae</taxon>
        <taxon>Leptomonas</taxon>
    </lineage>
</organism>
<dbReference type="Pfam" id="PF13424">
    <property type="entry name" value="TPR_12"/>
    <property type="match status" value="1"/>
</dbReference>
<evidence type="ECO:0000313" key="3">
    <source>
        <dbReference type="Proteomes" id="UP000038009"/>
    </source>
</evidence>
<keyword evidence="1" id="KW-1133">Transmembrane helix</keyword>
<dbReference type="SUPFAM" id="SSF48452">
    <property type="entry name" value="TPR-like"/>
    <property type="match status" value="1"/>
</dbReference>
<dbReference type="Gene3D" id="1.25.40.10">
    <property type="entry name" value="Tetratricopeptide repeat domain"/>
    <property type="match status" value="1"/>
</dbReference>
<accession>A0A0N1PBN7</accession>
<keyword evidence="1" id="KW-0472">Membrane</keyword>
<proteinExistence type="predicted"/>
<gene>
    <name evidence="2" type="ORF">ABL78_3720</name>
</gene>
<comment type="caution">
    <text evidence="2">The sequence shown here is derived from an EMBL/GenBank/DDBJ whole genome shotgun (WGS) entry which is preliminary data.</text>
</comment>
<reference evidence="2 3" key="1">
    <citation type="journal article" date="2015" name="PLoS Pathog.">
        <title>Leptomonas seymouri: Adaptations to the Dixenous Life Cycle Analyzed by Genome Sequencing, Transcriptome Profiling and Co-infection with Leishmania donovani.</title>
        <authorList>
            <person name="Kraeva N."/>
            <person name="Butenko A."/>
            <person name="Hlavacova J."/>
            <person name="Kostygov A."/>
            <person name="Myskova J."/>
            <person name="Grybchuk D."/>
            <person name="Lestinova T."/>
            <person name="Votypka J."/>
            <person name="Volf P."/>
            <person name="Opperdoes F."/>
            <person name="Flegontov P."/>
            <person name="Lukes J."/>
            <person name="Yurchenko V."/>
        </authorList>
    </citation>
    <scope>NUCLEOTIDE SEQUENCE [LARGE SCALE GENOMIC DNA]</scope>
    <source>
        <strain evidence="2 3">ATCC 30220</strain>
    </source>
</reference>
<dbReference type="OrthoDB" id="5986190at2759"/>
<dbReference type="VEuPathDB" id="TriTrypDB:Lsey_0098_0170"/>